<feature type="domain" description="Mur ligase central" evidence="11">
    <location>
        <begin position="109"/>
        <end position="304"/>
    </location>
</feature>
<dbReference type="InterPro" id="IPR036565">
    <property type="entry name" value="Mur-like_cat_sf"/>
</dbReference>
<keyword evidence="7" id="KW-0547">Nucleotide-binding</keyword>
<dbReference type="GO" id="GO:0051301">
    <property type="term" value="P:cell division"/>
    <property type="evidence" value="ECO:0007669"/>
    <property type="project" value="UniProtKB-KW"/>
</dbReference>
<evidence type="ECO:0000256" key="1">
    <source>
        <dbReference type="ARBA" id="ARBA00005898"/>
    </source>
</evidence>
<feature type="binding site" evidence="7">
    <location>
        <begin position="155"/>
        <end position="156"/>
    </location>
    <ligand>
        <name>UDP-N-acetyl-alpha-D-muramoyl-L-alanyl-D-glutamate</name>
        <dbReference type="ChEBI" id="CHEBI:83900"/>
    </ligand>
</feature>
<keyword evidence="2 7" id="KW-0132">Cell division</keyword>
<dbReference type="HAMAP" id="MF_00208">
    <property type="entry name" value="MurE"/>
    <property type="match status" value="1"/>
</dbReference>
<feature type="binding site" evidence="7">
    <location>
        <position position="27"/>
    </location>
    <ligand>
        <name>UDP-N-acetyl-alpha-D-muramoyl-L-alanyl-D-glutamate</name>
        <dbReference type="ChEBI" id="CHEBI:83900"/>
    </ligand>
</feature>
<reference evidence="12 13" key="1">
    <citation type="submission" date="2019-07" db="EMBL/GenBank/DDBJ databases">
        <title>Whole genome shotgun sequence of Meiothermus hypogaeus NBRC 106114.</title>
        <authorList>
            <person name="Hosoyama A."/>
            <person name="Uohara A."/>
            <person name="Ohji S."/>
            <person name="Ichikawa N."/>
        </authorList>
    </citation>
    <scope>NUCLEOTIDE SEQUENCE [LARGE SCALE GENOMIC DNA]</scope>
    <source>
        <strain evidence="12 13">NBRC 106114</strain>
    </source>
</reference>
<dbReference type="AlphaFoldDB" id="A0A511R052"/>
<dbReference type="GO" id="GO:0000287">
    <property type="term" value="F:magnesium ion binding"/>
    <property type="evidence" value="ECO:0007669"/>
    <property type="project" value="UniProtKB-UniRule"/>
</dbReference>
<evidence type="ECO:0000256" key="6">
    <source>
        <dbReference type="ARBA" id="ARBA00023316"/>
    </source>
</evidence>
<dbReference type="UniPathway" id="UPA00219"/>
<comment type="cofactor">
    <cofactor evidence="7">
        <name>Mg(2+)</name>
        <dbReference type="ChEBI" id="CHEBI:18420"/>
    </cofactor>
</comment>
<evidence type="ECO:0000259" key="11">
    <source>
        <dbReference type="Pfam" id="PF08245"/>
    </source>
</evidence>
<keyword evidence="7" id="KW-0460">Magnesium</keyword>
<keyword evidence="5 7" id="KW-0131">Cell cycle</keyword>
<comment type="PTM">
    <text evidence="7">Carboxylation is probably crucial for Mg(2+) binding and, consequently, for the gamma-phosphate positioning of ATP.</text>
</comment>
<evidence type="ECO:0000256" key="5">
    <source>
        <dbReference type="ARBA" id="ARBA00023306"/>
    </source>
</evidence>
<keyword evidence="3 7" id="KW-0133">Cell shape</keyword>
<dbReference type="Gene3D" id="3.40.1190.10">
    <property type="entry name" value="Mur-like, catalytic domain"/>
    <property type="match status" value="1"/>
</dbReference>
<keyword evidence="7" id="KW-0436">Ligase</keyword>
<organism evidence="12 13">
    <name type="scientific">Meiothermus hypogaeus NBRC 106114</name>
    <dbReference type="NCBI Taxonomy" id="1227553"/>
    <lineage>
        <taxon>Bacteria</taxon>
        <taxon>Thermotogati</taxon>
        <taxon>Deinococcota</taxon>
        <taxon>Deinococci</taxon>
        <taxon>Thermales</taxon>
        <taxon>Thermaceae</taxon>
        <taxon>Meiothermus</taxon>
    </lineage>
</organism>
<sequence length="484" mass="52971">MPTLAELFSLFGQSAPPVEVVGITHDSRLVQPGFVFVAIPGVPLPSRQPFDGHDYIPQAIEKGAVAVVGMRELNLGVPYLRVSDARAALADLSAAFWGYPAQKLKLLGVTGSKGKTTVAVLLHHLLQSAAPPVGRLSTVGVRIGDEELFLPGHFTTPEAPQVQEMLQRFVSAGCRQAVLEVSSHALALERVRGLLYEVGIFTNLYEDHLDLHGSMENYFAEKKKLLERSRFAIVNSDNPWTQTLAKRPQTWTYGAQGDWRLQHLVESSGGLGFEVISPIGSFPVRLPMVGRFNAENALAALAAASRMGLSVDQLQAGLACFPGVPGRMQLLQSEPFRVVVDFAHTGASLEAALQTLRPTTRNRLVVVIGAAGNQDPTRRTGIGQVAGRLADFAVFTEEDHRTEPLEAILQIMARAHGDPRRYALVPDRREAIRYAVWLAQPGDTLLFSGKGHERTLERGTEILPWNEIEEVRLALEERKTKAEI</sequence>
<evidence type="ECO:0000313" key="12">
    <source>
        <dbReference type="EMBL" id="GEM82999.1"/>
    </source>
</evidence>
<dbReference type="EC" id="6.3.2.-" evidence="7"/>
<gene>
    <name evidence="7 12" type="primary">murE</name>
    <name evidence="12" type="ORF">MHY01S_11650</name>
</gene>
<dbReference type="InterPro" id="IPR004101">
    <property type="entry name" value="Mur_ligase_C"/>
</dbReference>
<evidence type="ECO:0000256" key="4">
    <source>
        <dbReference type="ARBA" id="ARBA00022984"/>
    </source>
</evidence>
<evidence type="ECO:0000256" key="3">
    <source>
        <dbReference type="ARBA" id="ARBA00022960"/>
    </source>
</evidence>
<evidence type="ECO:0000256" key="8">
    <source>
        <dbReference type="RuleBase" id="RU004135"/>
    </source>
</evidence>
<protein>
    <recommendedName>
        <fullName evidence="7">UDP-N-acetylmuramyl-tripeptide synthetase</fullName>
        <ecNumber evidence="7">6.3.2.-</ecNumber>
    </recommendedName>
    <alternativeName>
        <fullName evidence="7">UDP-MurNAc-tripeptide synthetase</fullName>
    </alternativeName>
</protein>
<dbReference type="GO" id="GO:0016881">
    <property type="term" value="F:acid-amino acid ligase activity"/>
    <property type="evidence" value="ECO:0007669"/>
    <property type="project" value="UniProtKB-UniRule"/>
</dbReference>
<keyword evidence="7" id="KW-0963">Cytoplasm</keyword>
<dbReference type="GO" id="GO:0005737">
    <property type="term" value="C:cytoplasm"/>
    <property type="evidence" value="ECO:0007669"/>
    <property type="project" value="UniProtKB-SubCell"/>
</dbReference>
<dbReference type="PANTHER" id="PTHR23135:SF4">
    <property type="entry name" value="UDP-N-ACETYLMURAMOYL-L-ALANYL-D-GLUTAMATE--2,6-DIAMINOPIMELATE LIGASE MURE HOMOLOG, CHLOROPLASTIC"/>
    <property type="match status" value="1"/>
</dbReference>
<proteinExistence type="inferred from homology"/>
<feature type="domain" description="Mur ligase N-terminal catalytic" evidence="9">
    <location>
        <begin position="20"/>
        <end position="96"/>
    </location>
</feature>
<comment type="subcellular location">
    <subcellularLocation>
        <location evidence="7 8">Cytoplasm</location>
    </subcellularLocation>
</comment>
<comment type="caution">
    <text evidence="12">The sequence shown here is derived from an EMBL/GenBank/DDBJ whole genome shotgun (WGS) entry which is preliminary data.</text>
</comment>
<accession>A0A511R052</accession>
<evidence type="ECO:0000259" key="9">
    <source>
        <dbReference type="Pfam" id="PF01225"/>
    </source>
</evidence>
<evidence type="ECO:0000256" key="2">
    <source>
        <dbReference type="ARBA" id="ARBA00022618"/>
    </source>
</evidence>
<dbReference type="Pfam" id="PF08245">
    <property type="entry name" value="Mur_ligase_M"/>
    <property type="match status" value="1"/>
</dbReference>
<evidence type="ECO:0000256" key="7">
    <source>
        <dbReference type="HAMAP-Rule" id="MF_00208"/>
    </source>
</evidence>
<dbReference type="Gene3D" id="3.90.190.20">
    <property type="entry name" value="Mur ligase, C-terminal domain"/>
    <property type="match status" value="1"/>
</dbReference>
<feature type="binding site" evidence="7">
    <location>
        <position position="190"/>
    </location>
    <ligand>
        <name>UDP-N-acetyl-alpha-D-muramoyl-L-alanyl-D-glutamate</name>
        <dbReference type="ChEBI" id="CHEBI:83900"/>
    </ligand>
</feature>
<name>A0A511R052_9DEIN</name>
<dbReference type="Pfam" id="PF01225">
    <property type="entry name" value="Mur_ligase"/>
    <property type="match status" value="1"/>
</dbReference>
<keyword evidence="7" id="KW-0067">ATP-binding</keyword>
<comment type="similarity">
    <text evidence="1 7">Belongs to the MurCDEF family. MurE subfamily.</text>
</comment>
<dbReference type="SUPFAM" id="SSF53244">
    <property type="entry name" value="MurD-like peptide ligases, peptide-binding domain"/>
    <property type="match status" value="1"/>
</dbReference>
<dbReference type="Gene3D" id="3.40.1390.10">
    <property type="entry name" value="MurE/MurF, N-terminal domain"/>
    <property type="match status" value="1"/>
</dbReference>
<dbReference type="InterPro" id="IPR005761">
    <property type="entry name" value="UDP-N-AcMur-Glu-dNH2Pim_ligase"/>
</dbReference>
<dbReference type="SUPFAM" id="SSF63418">
    <property type="entry name" value="MurE/MurF N-terminal domain"/>
    <property type="match status" value="1"/>
</dbReference>
<keyword evidence="4 7" id="KW-0573">Peptidoglycan synthesis</keyword>
<feature type="domain" description="Mur ligase C-terminal" evidence="10">
    <location>
        <begin position="326"/>
        <end position="451"/>
    </location>
</feature>
<dbReference type="GO" id="GO:0071555">
    <property type="term" value="P:cell wall organization"/>
    <property type="evidence" value="ECO:0007669"/>
    <property type="project" value="UniProtKB-KW"/>
</dbReference>
<dbReference type="InterPro" id="IPR035911">
    <property type="entry name" value="MurE/MurF_N"/>
</dbReference>
<comment type="caution">
    <text evidence="7">Lacks conserved residue(s) required for the propagation of feature annotation.</text>
</comment>
<dbReference type="InterPro" id="IPR000713">
    <property type="entry name" value="Mur_ligase_N"/>
</dbReference>
<feature type="modified residue" description="N6-carboxylysine" evidence="7">
    <location>
        <position position="222"/>
    </location>
</feature>
<dbReference type="Proteomes" id="UP000321197">
    <property type="component" value="Unassembled WGS sequence"/>
</dbReference>
<evidence type="ECO:0000259" key="10">
    <source>
        <dbReference type="Pfam" id="PF02875"/>
    </source>
</evidence>
<dbReference type="NCBIfam" id="TIGR01085">
    <property type="entry name" value="murE"/>
    <property type="match status" value="1"/>
</dbReference>
<comment type="pathway">
    <text evidence="7 8">Cell wall biogenesis; peptidoglycan biosynthesis.</text>
</comment>
<dbReference type="InterPro" id="IPR013221">
    <property type="entry name" value="Mur_ligase_cen"/>
</dbReference>
<comment type="function">
    <text evidence="7">Catalyzes the addition of an amino acid to the nucleotide precursor UDP-N-acetylmuramoyl-L-alanyl-D-glutamate (UMAG) in the biosynthesis of bacterial cell-wall peptidoglycan.</text>
</comment>
<dbReference type="GO" id="GO:0009252">
    <property type="term" value="P:peptidoglycan biosynthetic process"/>
    <property type="evidence" value="ECO:0007669"/>
    <property type="project" value="UniProtKB-UniRule"/>
</dbReference>
<dbReference type="RefSeq" id="WP_119341915.1">
    <property type="nucleotide sequence ID" value="NZ_BJXL01000028.1"/>
</dbReference>
<dbReference type="PANTHER" id="PTHR23135">
    <property type="entry name" value="MUR LIGASE FAMILY MEMBER"/>
    <property type="match status" value="1"/>
</dbReference>
<feature type="binding site" evidence="7">
    <location>
        <position position="182"/>
    </location>
    <ligand>
        <name>UDP-N-acetyl-alpha-D-muramoyl-L-alanyl-D-glutamate</name>
        <dbReference type="ChEBI" id="CHEBI:83900"/>
    </ligand>
</feature>
<dbReference type="Pfam" id="PF02875">
    <property type="entry name" value="Mur_ligase_C"/>
    <property type="match status" value="1"/>
</dbReference>
<dbReference type="InterPro" id="IPR036615">
    <property type="entry name" value="Mur_ligase_C_dom_sf"/>
</dbReference>
<dbReference type="GO" id="GO:0005524">
    <property type="term" value="F:ATP binding"/>
    <property type="evidence" value="ECO:0007669"/>
    <property type="project" value="UniProtKB-UniRule"/>
</dbReference>
<dbReference type="GO" id="GO:0008360">
    <property type="term" value="P:regulation of cell shape"/>
    <property type="evidence" value="ECO:0007669"/>
    <property type="project" value="UniProtKB-KW"/>
</dbReference>
<dbReference type="NCBIfam" id="NF001126">
    <property type="entry name" value="PRK00139.1-4"/>
    <property type="match status" value="1"/>
</dbReference>
<dbReference type="SUPFAM" id="SSF53623">
    <property type="entry name" value="MurD-like peptide ligases, catalytic domain"/>
    <property type="match status" value="1"/>
</dbReference>
<dbReference type="OrthoDB" id="9800958at2"/>
<dbReference type="EMBL" id="BJXL01000028">
    <property type="protein sequence ID" value="GEM82999.1"/>
    <property type="molecule type" value="Genomic_DNA"/>
</dbReference>
<keyword evidence="6 7" id="KW-0961">Cell wall biogenesis/degradation</keyword>
<evidence type="ECO:0000313" key="13">
    <source>
        <dbReference type="Proteomes" id="UP000321197"/>
    </source>
</evidence>